<dbReference type="FunFam" id="2.60.40.10:FF:000845">
    <property type="entry name" value="Hyaluronan and proteoglycan link protein 3"/>
    <property type="match status" value="1"/>
</dbReference>
<dbReference type="GO" id="GO:0072534">
    <property type="term" value="C:perineuronal net"/>
    <property type="evidence" value="ECO:0007669"/>
    <property type="project" value="TreeGrafter"/>
</dbReference>
<dbReference type="SMART" id="SM00409">
    <property type="entry name" value="IG"/>
    <property type="match status" value="1"/>
</dbReference>
<keyword evidence="1 3" id="KW-0732">Signal</keyword>
<keyword evidence="6" id="KW-1185">Reference proteome</keyword>
<dbReference type="InterPro" id="IPR013106">
    <property type="entry name" value="Ig_V-set"/>
</dbReference>
<dbReference type="OMA" id="IPLMICA"/>
<dbReference type="InterPro" id="IPR007110">
    <property type="entry name" value="Ig-like_dom"/>
</dbReference>
<dbReference type="GO" id="GO:0045202">
    <property type="term" value="C:synapse"/>
    <property type="evidence" value="ECO:0007669"/>
    <property type="project" value="TreeGrafter"/>
</dbReference>
<dbReference type="GO" id="GO:0010001">
    <property type="term" value="P:glial cell differentiation"/>
    <property type="evidence" value="ECO:0007669"/>
    <property type="project" value="TreeGrafter"/>
</dbReference>
<evidence type="ECO:0000313" key="6">
    <source>
        <dbReference type="Proteomes" id="UP000694404"/>
    </source>
</evidence>
<dbReference type="GeneTree" id="ENSGT00940000159628"/>
<evidence type="ECO:0000256" key="1">
    <source>
        <dbReference type="ARBA" id="ARBA00022729"/>
    </source>
</evidence>
<dbReference type="Gene3D" id="2.60.40.10">
    <property type="entry name" value="Immunoglobulins"/>
    <property type="match status" value="1"/>
</dbReference>
<dbReference type="SUPFAM" id="SSF48726">
    <property type="entry name" value="Immunoglobulin"/>
    <property type="match status" value="1"/>
</dbReference>
<proteinExistence type="predicted"/>
<dbReference type="SMART" id="SM00406">
    <property type="entry name" value="IGv"/>
    <property type="match status" value="1"/>
</dbReference>
<dbReference type="GO" id="GO:0002052">
    <property type="term" value="P:positive regulation of neuroblast proliferation"/>
    <property type="evidence" value="ECO:0007669"/>
    <property type="project" value="TreeGrafter"/>
</dbReference>
<dbReference type="Pfam" id="PF07686">
    <property type="entry name" value="V-set"/>
    <property type="match status" value="1"/>
</dbReference>
<protein>
    <submittedName>
        <fullName evidence="5">Hyaluronan and proteoglycan link protein 3</fullName>
    </submittedName>
</protein>
<feature type="domain" description="Ig-like" evidence="4">
    <location>
        <begin position="50"/>
        <end position="166"/>
    </location>
</feature>
<dbReference type="GO" id="GO:0007417">
    <property type="term" value="P:central nervous system development"/>
    <property type="evidence" value="ECO:0007669"/>
    <property type="project" value="TreeGrafter"/>
</dbReference>
<evidence type="ECO:0000256" key="3">
    <source>
        <dbReference type="SAM" id="SignalP"/>
    </source>
</evidence>
<dbReference type="Ensembl" id="ENSCABT00000002756.1">
    <property type="protein sequence ID" value="ENSCABP00000002553.1"/>
    <property type="gene ID" value="ENSCABG00000001984.1"/>
</dbReference>
<evidence type="ECO:0000313" key="5">
    <source>
        <dbReference type="Ensembl" id="ENSCABP00000002553.1"/>
    </source>
</evidence>
<evidence type="ECO:0000256" key="2">
    <source>
        <dbReference type="SAM" id="MobiDB-lite"/>
    </source>
</evidence>
<reference evidence="5" key="1">
    <citation type="submission" date="2025-08" db="UniProtKB">
        <authorList>
            <consortium name="Ensembl"/>
        </authorList>
    </citation>
    <scope>IDENTIFICATION</scope>
</reference>
<gene>
    <name evidence="5" type="primary">HAPLN3</name>
</gene>
<reference evidence="5" key="2">
    <citation type="submission" date="2025-09" db="UniProtKB">
        <authorList>
            <consortium name="Ensembl"/>
        </authorList>
    </citation>
    <scope>IDENTIFICATION</scope>
</reference>
<evidence type="ECO:0000259" key="4">
    <source>
        <dbReference type="PROSITE" id="PS50835"/>
    </source>
</evidence>
<dbReference type="CDD" id="cd05877">
    <property type="entry name" value="Ig_LP_like"/>
    <property type="match status" value="1"/>
</dbReference>
<dbReference type="InterPro" id="IPR003599">
    <property type="entry name" value="Ig_sub"/>
</dbReference>
<dbReference type="InterPro" id="IPR036179">
    <property type="entry name" value="Ig-like_dom_sf"/>
</dbReference>
<sequence length="210" mass="23760">MLLLSLVVMLLQLGRSCCGLPFYNGFYYDHVMNDKGNGNGNGEVHFNGVKLVVETPEDAIFTYRGANITLPCHYHYEPKLEMPRKIRIKWSKLREDNTKERDVLVAIGLKHRSFGEFRGRVHLRQRGEQEASLVISDLRLQDYGKYRCEVIDGLEDESGIVELELRGEWANVQWGRGGRGTDGATPPHTEVTHGVTAPGDSNRHPRSCPL</sequence>
<accession>A0A8C0G6F6</accession>
<feature type="region of interest" description="Disordered" evidence="2">
    <location>
        <begin position="176"/>
        <end position="210"/>
    </location>
</feature>
<dbReference type="GO" id="GO:0001501">
    <property type="term" value="P:skeletal system development"/>
    <property type="evidence" value="ECO:0007669"/>
    <property type="project" value="TreeGrafter"/>
</dbReference>
<dbReference type="PROSITE" id="PS50835">
    <property type="entry name" value="IG_LIKE"/>
    <property type="match status" value="1"/>
</dbReference>
<dbReference type="InterPro" id="IPR050691">
    <property type="entry name" value="Hyaluronan_bind_Proteoglycan"/>
</dbReference>
<dbReference type="GO" id="GO:0005615">
    <property type="term" value="C:extracellular space"/>
    <property type="evidence" value="ECO:0007669"/>
    <property type="project" value="TreeGrafter"/>
</dbReference>
<name>A0A8C0G6F6_CHEAB</name>
<dbReference type="PANTHER" id="PTHR22804">
    <property type="entry name" value="AGGRECAN/VERSICAN PROTEOGLYCAN"/>
    <property type="match status" value="1"/>
</dbReference>
<dbReference type="AlphaFoldDB" id="A0A8C0G6F6"/>
<dbReference type="PANTHER" id="PTHR22804:SF40">
    <property type="entry name" value="HYALURONAN AND PROTEOGLYCAN LINK PROTEIN 3"/>
    <property type="match status" value="1"/>
</dbReference>
<feature type="signal peptide" evidence="3">
    <location>
        <begin position="1"/>
        <end position="19"/>
    </location>
</feature>
<dbReference type="Proteomes" id="UP000694404">
    <property type="component" value="Unplaced"/>
</dbReference>
<feature type="chain" id="PRO_5034768657" evidence="3">
    <location>
        <begin position="20"/>
        <end position="210"/>
    </location>
</feature>
<organism evidence="5 6">
    <name type="scientific">Chelonoidis abingdonii</name>
    <name type="common">Abingdon island giant tortoise</name>
    <name type="synonym">Testudo abingdonii</name>
    <dbReference type="NCBI Taxonomy" id="106734"/>
    <lineage>
        <taxon>Eukaryota</taxon>
        <taxon>Metazoa</taxon>
        <taxon>Chordata</taxon>
        <taxon>Craniata</taxon>
        <taxon>Vertebrata</taxon>
        <taxon>Euteleostomi</taxon>
        <taxon>Archelosauria</taxon>
        <taxon>Testudinata</taxon>
        <taxon>Testudines</taxon>
        <taxon>Cryptodira</taxon>
        <taxon>Durocryptodira</taxon>
        <taxon>Testudinoidea</taxon>
        <taxon>Testudinidae</taxon>
        <taxon>Chelonoidis</taxon>
    </lineage>
</organism>
<dbReference type="InterPro" id="IPR013783">
    <property type="entry name" value="Ig-like_fold"/>
</dbReference>